<evidence type="ECO:0000313" key="1">
    <source>
        <dbReference type="EMBL" id="CAJ0593908.1"/>
    </source>
</evidence>
<keyword evidence="3" id="KW-1185">Reference proteome</keyword>
<sequence length="159" mass="18153">MLCFRIPQAKARLLGLQVHLLLQSKTACADRYAVVRKVWQDILDAFPHMPDFSLEEVREIMDEFHQEGYCKRRRTILKSVQMHDRPTASLDDVPENLRTLRDGTTFLQFSSPGLYIYYSKTTIQKAVENGLTALVADGIHKLPPKALGDDGQLHCPWSV</sequence>
<reference evidence="1" key="1">
    <citation type="submission" date="2023-07" db="EMBL/GenBank/DDBJ databases">
        <authorList>
            <consortium name="CYATHOMIX"/>
        </authorList>
    </citation>
    <scope>NUCLEOTIDE SEQUENCE</scope>
    <source>
        <strain evidence="1">N/A</strain>
    </source>
</reference>
<gene>
    <name evidence="1" type="ORF">CYNAS_LOCUS5891</name>
    <name evidence="2" type="ORF">CYNAS_LOCUS5922</name>
</gene>
<organism evidence="1 3">
    <name type="scientific">Cylicocyclus nassatus</name>
    <name type="common">Nematode worm</name>
    <dbReference type="NCBI Taxonomy" id="53992"/>
    <lineage>
        <taxon>Eukaryota</taxon>
        <taxon>Metazoa</taxon>
        <taxon>Ecdysozoa</taxon>
        <taxon>Nematoda</taxon>
        <taxon>Chromadorea</taxon>
        <taxon>Rhabditida</taxon>
        <taxon>Rhabditina</taxon>
        <taxon>Rhabditomorpha</taxon>
        <taxon>Strongyloidea</taxon>
        <taxon>Strongylidae</taxon>
        <taxon>Cylicocyclus</taxon>
    </lineage>
</organism>
<protein>
    <submittedName>
        <fullName evidence="1">Uncharacterized protein</fullName>
    </submittedName>
</protein>
<name>A0AA36GKT4_CYLNA</name>
<proteinExistence type="predicted"/>
<dbReference type="EMBL" id="CATQJL010000112">
    <property type="protein sequence ID" value="CAJ0593939.1"/>
    <property type="molecule type" value="Genomic_DNA"/>
</dbReference>
<accession>A0AA36GKT4</accession>
<evidence type="ECO:0000313" key="3">
    <source>
        <dbReference type="Proteomes" id="UP001176961"/>
    </source>
</evidence>
<evidence type="ECO:0000313" key="2">
    <source>
        <dbReference type="EMBL" id="CAJ0593939.1"/>
    </source>
</evidence>
<dbReference type="AlphaFoldDB" id="A0AA36GKT4"/>
<dbReference type="EMBL" id="CATQJL010000112">
    <property type="protein sequence ID" value="CAJ0593908.1"/>
    <property type="molecule type" value="Genomic_DNA"/>
</dbReference>
<dbReference type="Proteomes" id="UP001176961">
    <property type="component" value="Unassembled WGS sequence"/>
</dbReference>
<comment type="caution">
    <text evidence="1">The sequence shown here is derived from an EMBL/GenBank/DDBJ whole genome shotgun (WGS) entry which is preliminary data.</text>
</comment>